<evidence type="ECO:0000313" key="2">
    <source>
        <dbReference type="EMBL" id="KAI8037948.1"/>
    </source>
</evidence>
<organism evidence="2 3">
    <name type="scientific">Drosophila gunungcola</name>
    <name type="common">fruit fly</name>
    <dbReference type="NCBI Taxonomy" id="103775"/>
    <lineage>
        <taxon>Eukaryota</taxon>
        <taxon>Metazoa</taxon>
        <taxon>Ecdysozoa</taxon>
        <taxon>Arthropoda</taxon>
        <taxon>Hexapoda</taxon>
        <taxon>Insecta</taxon>
        <taxon>Pterygota</taxon>
        <taxon>Neoptera</taxon>
        <taxon>Endopterygota</taxon>
        <taxon>Diptera</taxon>
        <taxon>Brachycera</taxon>
        <taxon>Muscomorpha</taxon>
        <taxon>Ephydroidea</taxon>
        <taxon>Drosophilidae</taxon>
        <taxon>Drosophila</taxon>
        <taxon>Sophophora</taxon>
    </lineage>
</organism>
<dbReference type="OrthoDB" id="7825958at2759"/>
<proteinExistence type="predicted"/>
<feature type="region of interest" description="Disordered" evidence="1">
    <location>
        <begin position="65"/>
        <end position="90"/>
    </location>
</feature>
<keyword evidence="3" id="KW-1185">Reference proteome</keyword>
<accession>A0A9P9YJM1</accession>
<comment type="caution">
    <text evidence="2">The sequence shown here is derived from an EMBL/GenBank/DDBJ whole genome shotgun (WGS) entry which is preliminary data.</text>
</comment>
<evidence type="ECO:0000313" key="3">
    <source>
        <dbReference type="Proteomes" id="UP001059596"/>
    </source>
</evidence>
<dbReference type="AlphaFoldDB" id="A0A9P9YJM1"/>
<protein>
    <submittedName>
        <fullName evidence="2">Uncharacterized protein</fullName>
    </submittedName>
</protein>
<reference evidence="2" key="1">
    <citation type="journal article" date="2023" name="Genome Biol. Evol.">
        <title>Long-read-based Genome Assembly of Drosophila gunungcola Reveals Fewer Chemosensory Genes in Flower-breeding Species.</title>
        <authorList>
            <person name="Negi A."/>
            <person name="Liao B.Y."/>
            <person name="Yeh S.D."/>
        </authorList>
    </citation>
    <scope>NUCLEOTIDE SEQUENCE</scope>
    <source>
        <strain evidence="2">Sukarami</strain>
    </source>
</reference>
<gene>
    <name evidence="2" type="ORF">M5D96_009449</name>
</gene>
<evidence type="ECO:0000256" key="1">
    <source>
        <dbReference type="SAM" id="MobiDB-lite"/>
    </source>
</evidence>
<sequence length="90" mass="10425">MAARLLSILQLGGHILPKRKFAHQSLYFARGMARRKDQSQNTEKGKKTCPKNQFFGGCFKNSEPFRRENKKEKAKRCRDPCKDGPCRPEK</sequence>
<dbReference type="EMBL" id="JAMKOV010000010">
    <property type="protein sequence ID" value="KAI8037948.1"/>
    <property type="molecule type" value="Genomic_DNA"/>
</dbReference>
<name>A0A9P9YJM1_9MUSC</name>
<dbReference type="Proteomes" id="UP001059596">
    <property type="component" value="Unassembled WGS sequence"/>
</dbReference>